<dbReference type="Proteomes" id="UP001153269">
    <property type="component" value="Unassembled WGS sequence"/>
</dbReference>
<comment type="caution">
    <text evidence="2">The sequence shown here is derived from an EMBL/GenBank/DDBJ whole genome shotgun (WGS) entry which is preliminary data.</text>
</comment>
<keyword evidence="3" id="KW-1185">Reference proteome</keyword>
<evidence type="ECO:0000256" key="1">
    <source>
        <dbReference type="SAM" id="MobiDB-lite"/>
    </source>
</evidence>
<sequence>MTLPHSPAVSRWLAGKTSALSRRTTDTCSRRLDPSLATAQAGVLSSSIQAFIPVFGQRNLFLRRCYYHGRGREVEQGVPVPHTGKLNRKLGSELRCCSAPLGLRPQASGTTGSRGHRRGPQAGTEECTGRTCPRVWRLISAYNV</sequence>
<evidence type="ECO:0000313" key="2">
    <source>
        <dbReference type="EMBL" id="CAB1419472.1"/>
    </source>
</evidence>
<proteinExistence type="predicted"/>
<reference evidence="2" key="1">
    <citation type="submission" date="2020-03" db="EMBL/GenBank/DDBJ databases">
        <authorList>
            <person name="Weist P."/>
        </authorList>
    </citation>
    <scope>NUCLEOTIDE SEQUENCE</scope>
</reference>
<gene>
    <name evidence="2" type="ORF">PLEPLA_LOCUS7303</name>
</gene>
<dbReference type="AlphaFoldDB" id="A0A9N7TVG2"/>
<organism evidence="2 3">
    <name type="scientific">Pleuronectes platessa</name>
    <name type="common">European plaice</name>
    <dbReference type="NCBI Taxonomy" id="8262"/>
    <lineage>
        <taxon>Eukaryota</taxon>
        <taxon>Metazoa</taxon>
        <taxon>Chordata</taxon>
        <taxon>Craniata</taxon>
        <taxon>Vertebrata</taxon>
        <taxon>Euteleostomi</taxon>
        <taxon>Actinopterygii</taxon>
        <taxon>Neopterygii</taxon>
        <taxon>Teleostei</taxon>
        <taxon>Neoteleostei</taxon>
        <taxon>Acanthomorphata</taxon>
        <taxon>Carangaria</taxon>
        <taxon>Pleuronectiformes</taxon>
        <taxon>Pleuronectoidei</taxon>
        <taxon>Pleuronectidae</taxon>
        <taxon>Pleuronectes</taxon>
    </lineage>
</organism>
<name>A0A9N7TVG2_PLEPL</name>
<dbReference type="EMBL" id="CADEAL010000391">
    <property type="protein sequence ID" value="CAB1419472.1"/>
    <property type="molecule type" value="Genomic_DNA"/>
</dbReference>
<feature type="region of interest" description="Disordered" evidence="1">
    <location>
        <begin position="104"/>
        <end position="127"/>
    </location>
</feature>
<accession>A0A9N7TVG2</accession>
<protein>
    <submittedName>
        <fullName evidence="2">Uncharacterized protein</fullName>
    </submittedName>
</protein>
<evidence type="ECO:0000313" key="3">
    <source>
        <dbReference type="Proteomes" id="UP001153269"/>
    </source>
</evidence>